<dbReference type="Proteomes" id="UP000637239">
    <property type="component" value="Chromosome 2"/>
</dbReference>
<dbReference type="InterPro" id="IPR015422">
    <property type="entry name" value="PyrdxlP-dep_Trfase_small"/>
</dbReference>
<reference evidence="1" key="1">
    <citation type="submission" date="2021-01" db="EMBL/GenBank/DDBJ databases">
        <authorList>
            <consortium name="Aspergillus chevalieri M1 genome sequencing consortium"/>
            <person name="Kazuki M."/>
            <person name="Futagami T."/>
        </authorList>
    </citation>
    <scope>NUCLEOTIDE SEQUENCE</scope>
    <source>
        <strain evidence="1">M1</strain>
    </source>
</reference>
<dbReference type="GeneID" id="66980022"/>
<proteinExistence type="predicted"/>
<dbReference type="Gene3D" id="3.90.1150.10">
    <property type="entry name" value="Aspartate Aminotransferase, domain 1"/>
    <property type="match status" value="1"/>
</dbReference>
<dbReference type="RefSeq" id="XP_043134185.1">
    <property type="nucleotide sequence ID" value="XM_043285499.1"/>
</dbReference>
<accession>A0A7R7VJ47</accession>
<dbReference type="SUPFAM" id="SSF53383">
    <property type="entry name" value="PLP-dependent transferases"/>
    <property type="match status" value="1"/>
</dbReference>
<sequence>MVWRRETTAVSSLKKAMSCIPVCSKGSSLRIAPERAQASHVIVVSSMSEAYGVPRIRVGRRTTTDPSLQETFIAAKGQISTSGSILGELVAEQILVRRDEVLPKTEAGMRHRRDSIDA</sequence>
<evidence type="ECO:0000313" key="1">
    <source>
        <dbReference type="EMBL" id="BCR85663.1"/>
    </source>
</evidence>
<dbReference type="InterPro" id="IPR015421">
    <property type="entry name" value="PyrdxlP-dep_Trfase_major"/>
</dbReference>
<dbReference type="EMBL" id="AP024417">
    <property type="protein sequence ID" value="BCR85663.1"/>
    <property type="molecule type" value="Genomic_DNA"/>
</dbReference>
<evidence type="ECO:0000313" key="2">
    <source>
        <dbReference type="Proteomes" id="UP000637239"/>
    </source>
</evidence>
<keyword evidence="2" id="KW-1185">Reference proteome</keyword>
<dbReference type="AlphaFoldDB" id="A0A7R7VJ47"/>
<name>A0A7R7VJ47_ASPCH</name>
<protein>
    <submittedName>
        <fullName evidence="1">Uncharacterized protein</fullName>
    </submittedName>
</protein>
<gene>
    <name evidence="1" type="ORF">ACHE_21121S</name>
</gene>
<organism evidence="1 2">
    <name type="scientific">Aspergillus chevalieri</name>
    <name type="common">Eurotium chevalieri</name>
    <dbReference type="NCBI Taxonomy" id="182096"/>
    <lineage>
        <taxon>Eukaryota</taxon>
        <taxon>Fungi</taxon>
        <taxon>Dikarya</taxon>
        <taxon>Ascomycota</taxon>
        <taxon>Pezizomycotina</taxon>
        <taxon>Eurotiomycetes</taxon>
        <taxon>Eurotiomycetidae</taxon>
        <taxon>Eurotiales</taxon>
        <taxon>Aspergillaceae</taxon>
        <taxon>Aspergillus</taxon>
        <taxon>Aspergillus subgen. Aspergillus</taxon>
    </lineage>
</organism>
<dbReference type="KEGG" id="ache:ACHE_21121S"/>
<dbReference type="InterPro" id="IPR015424">
    <property type="entry name" value="PyrdxlP-dep_Trfase"/>
</dbReference>
<reference evidence="1" key="2">
    <citation type="submission" date="2021-02" db="EMBL/GenBank/DDBJ databases">
        <title>Aspergillus chevalieri M1 genome sequence.</title>
        <authorList>
            <person name="Kadooka C."/>
            <person name="Mori K."/>
            <person name="Futagami T."/>
        </authorList>
    </citation>
    <scope>NUCLEOTIDE SEQUENCE</scope>
    <source>
        <strain evidence="1">M1</strain>
    </source>
</reference>
<dbReference type="Gene3D" id="3.40.640.10">
    <property type="entry name" value="Type I PLP-dependent aspartate aminotransferase-like (Major domain)"/>
    <property type="match status" value="1"/>
</dbReference>